<dbReference type="OrthoDB" id="5418627at2759"/>
<feature type="compositionally biased region" description="Basic and acidic residues" evidence="1">
    <location>
        <begin position="438"/>
        <end position="447"/>
    </location>
</feature>
<name>A0A2J6PZS4_9HELO</name>
<feature type="compositionally biased region" description="Polar residues" evidence="1">
    <location>
        <begin position="199"/>
        <end position="211"/>
    </location>
</feature>
<feature type="compositionally biased region" description="Polar residues" evidence="1">
    <location>
        <begin position="421"/>
        <end position="433"/>
    </location>
</feature>
<gene>
    <name evidence="2" type="ORF">NA56DRAFT_647238</name>
</gene>
<feature type="compositionally biased region" description="Basic and acidic residues" evidence="1">
    <location>
        <begin position="106"/>
        <end position="124"/>
    </location>
</feature>
<dbReference type="STRING" id="1745343.A0A2J6PZS4"/>
<evidence type="ECO:0000313" key="3">
    <source>
        <dbReference type="Proteomes" id="UP000235672"/>
    </source>
</evidence>
<accession>A0A2J6PZS4</accession>
<organism evidence="2 3">
    <name type="scientific">Hyaloscypha hepaticicola</name>
    <dbReference type="NCBI Taxonomy" id="2082293"/>
    <lineage>
        <taxon>Eukaryota</taxon>
        <taxon>Fungi</taxon>
        <taxon>Dikarya</taxon>
        <taxon>Ascomycota</taxon>
        <taxon>Pezizomycotina</taxon>
        <taxon>Leotiomycetes</taxon>
        <taxon>Helotiales</taxon>
        <taxon>Hyaloscyphaceae</taxon>
        <taxon>Hyaloscypha</taxon>
    </lineage>
</organism>
<dbReference type="Proteomes" id="UP000235672">
    <property type="component" value="Unassembled WGS sequence"/>
</dbReference>
<evidence type="ECO:0000313" key="2">
    <source>
        <dbReference type="EMBL" id="PMD19535.1"/>
    </source>
</evidence>
<feature type="region of interest" description="Disordered" evidence="1">
    <location>
        <begin position="60"/>
        <end position="536"/>
    </location>
</feature>
<feature type="compositionally biased region" description="Acidic residues" evidence="1">
    <location>
        <begin position="363"/>
        <end position="376"/>
    </location>
</feature>
<feature type="compositionally biased region" description="Low complexity" evidence="1">
    <location>
        <begin position="172"/>
        <end position="182"/>
    </location>
</feature>
<protein>
    <submittedName>
        <fullName evidence="2">Uncharacterized protein</fullName>
    </submittedName>
</protein>
<evidence type="ECO:0000256" key="1">
    <source>
        <dbReference type="SAM" id="MobiDB-lite"/>
    </source>
</evidence>
<feature type="compositionally biased region" description="Acidic residues" evidence="1">
    <location>
        <begin position="448"/>
        <end position="463"/>
    </location>
</feature>
<dbReference type="EMBL" id="KZ613489">
    <property type="protein sequence ID" value="PMD19535.1"/>
    <property type="molecule type" value="Genomic_DNA"/>
</dbReference>
<reference evidence="2 3" key="1">
    <citation type="submission" date="2016-05" db="EMBL/GenBank/DDBJ databases">
        <title>A degradative enzymes factory behind the ericoid mycorrhizal symbiosis.</title>
        <authorList>
            <consortium name="DOE Joint Genome Institute"/>
            <person name="Martino E."/>
            <person name="Morin E."/>
            <person name="Grelet G."/>
            <person name="Kuo A."/>
            <person name="Kohler A."/>
            <person name="Daghino S."/>
            <person name="Barry K."/>
            <person name="Choi C."/>
            <person name="Cichocki N."/>
            <person name="Clum A."/>
            <person name="Copeland A."/>
            <person name="Hainaut M."/>
            <person name="Haridas S."/>
            <person name="Labutti K."/>
            <person name="Lindquist E."/>
            <person name="Lipzen A."/>
            <person name="Khouja H.-R."/>
            <person name="Murat C."/>
            <person name="Ohm R."/>
            <person name="Olson A."/>
            <person name="Spatafora J."/>
            <person name="Veneault-Fourrey C."/>
            <person name="Henrissat B."/>
            <person name="Grigoriev I."/>
            <person name="Martin F."/>
            <person name="Perotto S."/>
        </authorList>
    </citation>
    <scope>NUCLEOTIDE SEQUENCE [LARGE SCALE GENOMIC DNA]</scope>
    <source>
        <strain evidence="2 3">UAMH 7357</strain>
    </source>
</reference>
<feature type="compositionally biased region" description="Polar residues" evidence="1">
    <location>
        <begin position="401"/>
        <end position="413"/>
    </location>
</feature>
<dbReference type="AlphaFoldDB" id="A0A2J6PZS4"/>
<proteinExistence type="predicted"/>
<sequence>MDEATKLVSELQQKLTQLDQKVWQYRVDMESEFEKYEESLLSGVPKDVSETVSKTIAESKKGCRSLYPDEARPIESRSPPGSGRANGAGQSQQGIAPIMTAFQRQATDKTDDSPKFPYHEREQEFQGLFTPSYLPLLDSTSGNERRTSPPPPARLQDLKGKQIDMDDPTVDTSEQTSESSSSVAPEQTRPYTPKRRNTDSFSIASDWSGSEGTPRRSALRRSSSSKGTRVRFNVMGEEVLPTASPRPFHPIIPDEIYPPTYPDDEEDEESQPKRVSSSQRLRELSKSPLADDGTEWTTVMAPPDGSASVETNGLQTSDDEDEQLEIGGGSKKYIAPIPSDKSTISKAMGASDGSEEPAQSKEQEEEQADTFSDDEMVGMPPLRRQSASPASMLSPAIPQDISGNKSPTASTRSPGKLLHSLETTGSIPQSIGLQFTEEYQHDDLFRFDDDDDDDDDDDEDGGDNDEKKSPPPDEDEDESSSPDTTAVDDSASSPLKEKEPLKLSPYSSSPARAIIRPNQRANSEDTPSKGIVGSYKGRPFSMEIVSPEVHAMAASLGNFSSFVGSVHGRTGLDESDDASYIASFRGNGTPRSLSDRMRLEDIMEAEEQKRKGN</sequence>
<feature type="compositionally biased region" description="Basic and acidic residues" evidence="1">
    <location>
        <begin position="60"/>
        <end position="75"/>
    </location>
</feature>
<keyword evidence="3" id="KW-1185">Reference proteome</keyword>